<proteinExistence type="inferred from homology"/>
<evidence type="ECO:0000313" key="5">
    <source>
        <dbReference type="Proteomes" id="UP000322234"/>
    </source>
</evidence>
<dbReference type="EMBL" id="VBQZ03000132">
    <property type="protein sequence ID" value="MXQ95319.1"/>
    <property type="molecule type" value="Genomic_DNA"/>
</dbReference>
<dbReference type="InterPro" id="IPR020350">
    <property type="entry name" value="Chemokine-like_TAFA"/>
</dbReference>
<dbReference type="GO" id="GO:0007186">
    <property type="term" value="P:G protein-coupled receptor signaling pathway"/>
    <property type="evidence" value="ECO:0007669"/>
    <property type="project" value="TreeGrafter"/>
</dbReference>
<sequence>MLRFQTCSPRMPVSLDPIAELCAAPLLTRDWGSVPSLLPFWPRLRLATGQLAAGTCEIVTLDRDSSQPRRTIARQTARCACRKGQIAGTTRARPACVDDPPARRDSVPAPPGTGDRGHGEACSLTSHTQDVLEGHLRHGQGLIHPPGSLAARIQHHGDAQTLDPVVPFSGVRPEKRIPNKVDIVHERAELLSRE</sequence>
<evidence type="ECO:0000256" key="3">
    <source>
        <dbReference type="SAM" id="MobiDB-lite"/>
    </source>
</evidence>
<evidence type="ECO:0000256" key="1">
    <source>
        <dbReference type="ARBA" id="ARBA00006101"/>
    </source>
</evidence>
<feature type="region of interest" description="Disordered" evidence="3">
    <location>
        <begin position="92"/>
        <end position="122"/>
    </location>
</feature>
<organism evidence="4 5">
    <name type="scientific">Bos mutus</name>
    <name type="common">wild yak</name>
    <dbReference type="NCBI Taxonomy" id="72004"/>
    <lineage>
        <taxon>Eukaryota</taxon>
        <taxon>Metazoa</taxon>
        <taxon>Chordata</taxon>
        <taxon>Craniata</taxon>
        <taxon>Vertebrata</taxon>
        <taxon>Euteleostomi</taxon>
        <taxon>Mammalia</taxon>
        <taxon>Eutheria</taxon>
        <taxon>Laurasiatheria</taxon>
        <taxon>Artiodactyla</taxon>
        <taxon>Ruminantia</taxon>
        <taxon>Pecora</taxon>
        <taxon>Bovidae</taxon>
        <taxon>Bovinae</taxon>
        <taxon>Bos</taxon>
    </lineage>
</organism>
<comment type="caution">
    <text evidence="4">The sequence shown here is derived from an EMBL/GenBank/DDBJ whole genome shotgun (WGS) entry which is preliminary data.</text>
</comment>
<dbReference type="AlphaFoldDB" id="A0A6B0RYT8"/>
<reference evidence="4" key="1">
    <citation type="submission" date="2019-10" db="EMBL/GenBank/DDBJ databases">
        <title>The sequence and de novo assembly of the wild yak genome.</title>
        <authorList>
            <person name="Liu Y."/>
        </authorList>
    </citation>
    <scope>NUCLEOTIDE SEQUENCE [LARGE SCALE GENOMIC DNA]</scope>
    <source>
        <strain evidence="4">WY2019</strain>
    </source>
</reference>
<evidence type="ECO:0000256" key="2">
    <source>
        <dbReference type="ARBA" id="ARBA00022729"/>
    </source>
</evidence>
<evidence type="ECO:0000313" key="4">
    <source>
        <dbReference type="EMBL" id="MXQ95319.1"/>
    </source>
</evidence>
<accession>A0A6B0RYT8</accession>
<dbReference type="PANTHER" id="PTHR31878:SF0">
    <property type="entry name" value="CHEMOKINE-LIKE PROTEIN TAFA-5"/>
    <property type="match status" value="1"/>
</dbReference>
<dbReference type="PANTHER" id="PTHR31878">
    <property type="entry name" value="CHEMOKINE-LIKE PROTEIN TAFA-5-RELATED"/>
    <property type="match status" value="1"/>
</dbReference>
<dbReference type="Proteomes" id="UP000322234">
    <property type="component" value="Unassembled WGS sequence"/>
</dbReference>
<keyword evidence="5" id="KW-1185">Reference proteome</keyword>
<name>A0A6B0RYT8_9CETA</name>
<evidence type="ECO:0008006" key="6">
    <source>
        <dbReference type="Google" id="ProtNLM"/>
    </source>
</evidence>
<dbReference type="GO" id="GO:0005615">
    <property type="term" value="C:extracellular space"/>
    <property type="evidence" value="ECO:0007669"/>
    <property type="project" value="TreeGrafter"/>
</dbReference>
<dbReference type="Pfam" id="PF12020">
    <property type="entry name" value="TAFA"/>
    <property type="match status" value="1"/>
</dbReference>
<comment type="similarity">
    <text evidence="1">Belongs to the TAFA family.</text>
</comment>
<dbReference type="InterPro" id="IPR040329">
    <property type="entry name" value="TAFA-5"/>
</dbReference>
<dbReference type="GO" id="GO:0048018">
    <property type="term" value="F:receptor ligand activity"/>
    <property type="evidence" value="ECO:0007669"/>
    <property type="project" value="TreeGrafter"/>
</dbReference>
<keyword evidence="2" id="KW-0732">Signal</keyword>
<gene>
    <name evidence="4" type="ORF">E5288_WYG005101</name>
</gene>
<protein>
    <recommendedName>
        <fullName evidence="6">Protein FAM19A5</fullName>
    </recommendedName>
</protein>
<dbReference type="GO" id="GO:0001664">
    <property type="term" value="F:G protein-coupled receptor binding"/>
    <property type="evidence" value="ECO:0007669"/>
    <property type="project" value="TreeGrafter"/>
</dbReference>